<dbReference type="Proteomes" id="UP000184330">
    <property type="component" value="Unassembled WGS sequence"/>
</dbReference>
<accession>A0A1L7XW95</accession>
<dbReference type="InterPro" id="IPR029498">
    <property type="entry name" value="HeLo_dom"/>
</dbReference>
<dbReference type="AlphaFoldDB" id="A0A1L7XW95"/>
<dbReference type="InterPro" id="IPR011009">
    <property type="entry name" value="Kinase-like_dom_sf"/>
</dbReference>
<dbReference type="EMBL" id="FJOG01000068">
    <property type="protein sequence ID" value="CZR69277.1"/>
    <property type="molecule type" value="Genomic_DNA"/>
</dbReference>
<dbReference type="SUPFAM" id="SSF56112">
    <property type="entry name" value="Protein kinase-like (PK-like)"/>
    <property type="match status" value="1"/>
</dbReference>
<dbReference type="GO" id="GO:0004672">
    <property type="term" value="F:protein kinase activity"/>
    <property type="evidence" value="ECO:0007669"/>
    <property type="project" value="InterPro"/>
</dbReference>
<dbReference type="InterPro" id="IPR038305">
    <property type="entry name" value="HeLo_sf"/>
</dbReference>
<dbReference type="PROSITE" id="PS50011">
    <property type="entry name" value="PROTEIN_KINASE_DOM"/>
    <property type="match status" value="1"/>
</dbReference>
<evidence type="ECO:0000259" key="1">
    <source>
        <dbReference type="PROSITE" id="PS50011"/>
    </source>
</evidence>
<dbReference type="GO" id="GO:0005524">
    <property type="term" value="F:ATP binding"/>
    <property type="evidence" value="ECO:0007669"/>
    <property type="project" value="InterPro"/>
</dbReference>
<dbReference type="STRING" id="576137.A0A1L7XW95"/>
<sequence>MDPVGISLGLVSLTFQIFSGCVTAYQLLSEARGLAKEYQYLRVRVKTEQCRLLDWATVTKLTERDETLAIDRYSKNIIIDVLDQQRRLLMQFGRLDGRLQPLVNPLIAEELETQSRDRQIRDVSESEEEFCNRFPHSGDLLEKCTKFIAQTSKFPAKLRWAMSDKKSLEELLGKLSGLNNYLVELLNTQQMEMLLTRQMRTDFMIIQLNDKLNHLQEIAEAGLAVHLTKDSNEGHQMVMRGGYDRVQGLYSDSDQSRHLTGLAQFKALGSAMEMDTLTDEFAQRLELGKSVEDITSCEIPVTSIKLLTHHSSIDDDHRTDAWYISRLGRDRHVWIEWKPGEVKGAPGVGQGHKIISRLDALVALLRENTRTQQFTAVPCLGYIRHNTNKEDASFRFGLVFENPTGVAPSTKPVSLSQLLQDRKKRVPSLTTRFALARAIVECVEKLHAVNWLHKGLRSENLLFFDAVEGNRDLSKPYLSGFDYSRPAQRNDMTERPTGDVLHDLYRHPQVQGLSRDTAQGKSYKKRHDIYSLGIILLEISYWDTIESILGFKEVEEIRPSETAMMRGKLLSGRYLDYVQSNMGDNLYGVIQSCLQGVTAFGISEEADEMDVFVGAKLQAKFYELITKNLQEIKV</sequence>
<evidence type="ECO:0000313" key="2">
    <source>
        <dbReference type="EMBL" id="CZR69277.1"/>
    </source>
</evidence>
<dbReference type="Pfam" id="PF24476">
    <property type="entry name" value="DUF7580"/>
    <property type="match status" value="1"/>
</dbReference>
<gene>
    <name evidence="2" type="ORF">PAC_19177</name>
</gene>
<evidence type="ECO:0000313" key="3">
    <source>
        <dbReference type="Proteomes" id="UP000184330"/>
    </source>
</evidence>
<organism evidence="2 3">
    <name type="scientific">Phialocephala subalpina</name>
    <dbReference type="NCBI Taxonomy" id="576137"/>
    <lineage>
        <taxon>Eukaryota</taxon>
        <taxon>Fungi</taxon>
        <taxon>Dikarya</taxon>
        <taxon>Ascomycota</taxon>
        <taxon>Pezizomycotina</taxon>
        <taxon>Leotiomycetes</taxon>
        <taxon>Helotiales</taxon>
        <taxon>Mollisiaceae</taxon>
        <taxon>Phialocephala</taxon>
        <taxon>Phialocephala fortinii species complex</taxon>
    </lineage>
</organism>
<keyword evidence="3" id="KW-1185">Reference proteome</keyword>
<dbReference type="OrthoDB" id="3562565at2759"/>
<dbReference type="Pfam" id="PF14479">
    <property type="entry name" value="HeLo"/>
    <property type="match status" value="1"/>
</dbReference>
<dbReference type="InterPro" id="IPR056002">
    <property type="entry name" value="DUF7580"/>
</dbReference>
<dbReference type="Gene3D" id="1.20.120.1020">
    <property type="entry name" value="Prion-inhibition and propagation, HeLo domain"/>
    <property type="match status" value="1"/>
</dbReference>
<feature type="domain" description="Protein kinase" evidence="1">
    <location>
        <begin position="232"/>
        <end position="634"/>
    </location>
</feature>
<dbReference type="PANTHER" id="PTHR37542">
    <property type="entry name" value="HELO DOMAIN-CONTAINING PROTEIN-RELATED"/>
    <property type="match status" value="1"/>
</dbReference>
<proteinExistence type="predicted"/>
<dbReference type="PANTHER" id="PTHR37542:SF1">
    <property type="entry name" value="PRION-INHIBITION AND PROPAGATION HELO DOMAIN-CONTAINING PROTEIN"/>
    <property type="match status" value="1"/>
</dbReference>
<protein>
    <recommendedName>
        <fullName evidence="1">Protein kinase domain-containing protein</fullName>
    </recommendedName>
</protein>
<dbReference type="InterPro" id="IPR000719">
    <property type="entry name" value="Prot_kinase_dom"/>
</dbReference>
<dbReference type="Gene3D" id="1.10.510.10">
    <property type="entry name" value="Transferase(Phosphotransferase) domain 1"/>
    <property type="match status" value="1"/>
</dbReference>
<name>A0A1L7XW95_9HELO</name>
<reference evidence="2 3" key="1">
    <citation type="submission" date="2016-03" db="EMBL/GenBank/DDBJ databases">
        <authorList>
            <person name="Ploux O."/>
        </authorList>
    </citation>
    <scope>NUCLEOTIDE SEQUENCE [LARGE SCALE GENOMIC DNA]</scope>
    <source>
        <strain evidence="2 3">UAMH 11012</strain>
    </source>
</reference>